<dbReference type="PANTHER" id="PTHR11669:SF0">
    <property type="entry name" value="PROTEIN STICHEL-LIKE 2"/>
    <property type="match status" value="1"/>
</dbReference>
<dbReference type="EC" id="2.7.7.7" evidence="3"/>
<feature type="domain" description="AAA+ ATPase" evidence="4">
    <location>
        <begin position="32"/>
        <end position="180"/>
    </location>
</feature>
<keyword evidence="1 3" id="KW-0239">DNA-directed DNA polymerase</keyword>
<dbReference type="AlphaFoldDB" id="A0A1F7HIS9"/>
<dbReference type="InterPro" id="IPR050238">
    <property type="entry name" value="DNA_Rep/Repair_Clamp_Loader"/>
</dbReference>
<comment type="similarity">
    <text evidence="3">Belongs to the DnaX/STICHEL family.</text>
</comment>
<dbReference type="SMART" id="SM00382">
    <property type="entry name" value="AAA"/>
    <property type="match status" value="1"/>
</dbReference>
<evidence type="ECO:0000259" key="4">
    <source>
        <dbReference type="SMART" id="SM00382"/>
    </source>
</evidence>
<evidence type="ECO:0000256" key="3">
    <source>
        <dbReference type="RuleBase" id="RU364063"/>
    </source>
</evidence>
<dbReference type="NCBIfam" id="TIGR02397">
    <property type="entry name" value="dnaX_nterm"/>
    <property type="match status" value="1"/>
</dbReference>
<dbReference type="GO" id="GO:0003887">
    <property type="term" value="F:DNA-directed DNA polymerase activity"/>
    <property type="evidence" value="ECO:0007669"/>
    <property type="project" value="UniProtKB-KW"/>
</dbReference>
<dbReference type="EMBL" id="MFZV01000021">
    <property type="protein sequence ID" value="OGK31120.1"/>
    <property type="molecule type" value="Genomic_DNA"/>
</dbReference>
<organism evidence="5 6">
    <name type="scientific">Candidatus Roizmanbacteria bacterium RIFCSPHIGHO2_12_FULL_33_9</name>
    <dbReference type="NCBI Taxonomy" id="1802045"/>
    <lineage>
        <taxon>Bacteria</taxon>
        <taxon>Candidatus Roizmaniibacteriota</taxon>
    </lineage>
</organism>
<comment type="caution">
    <text evidence="5">The sequence shown here is derived from an EMBL/GenBank/DDBJ whole genome shotgun (WGS) entry which is preliminary data.</text>
</comment>
<comment type="catalytic activity">
    <reaction evidence="2 3">
        <text>DNA(n) + a 2'-deoxyribonucleoside 5'-triphosphate = DNA(n+1) + diphosphate</text>
        <dbReference type="Rhea" id="RHEA:22508"/>
        <dbReference type="Rhea" id="RHEA-COMP:17339"/>
        <dbReference type="Rhea" id="RHEA-COMP:17340"/>
        <dbReference type="ChEBI" id="CHEBI:33019"/>
        <dbReference type="ChEBI" id="CHEBI:61560"/>
        <dbReference type="ChEBI" id="CHEBI:173112"/>
        <dbReference type="EC" id="2.7.7.7"/>
    </reaction>
</comment>
<keyword evidence="3" id="KW-0808">Transferase</keyword>
<dbReference type="GO" id="GO:0009360">
    <property type="term" value="C:DNA polymerase III complex"/>
    <property type="evidence" value="ECO:0007669"/>
    <property type="project" value="InterPro"/>
</dbReference>
<keyword evidence="3" id="KW-0067">ATP-binding</keyword>
<reference evidence="5 6" key="1">
    <citation type="journal article" date="2016" name="Nat. Commun.">
        <title>Thousands of microbial genomes shed light on interconnected biogeochemical processes in an aquifer system.</title>
        <authorList>
            <person name="Anantharaman K."/>
            <person name="Brown C.T."/>
            <person name="Hug L.A."/>
            <person name="Sharon I."/>
            <person name="Castelle C.J."/>
            <person name="Probst A.J."/>
            <person name="Thomas B.C."/>
            <person name="Singh A."/>
            <person name="Wilkins M.J."/>
            <person name="Karaoz U."/>
            <person name="Brodie E.L."/>
            <person name="Williams K.H."/>
            <person name="Hubbard S.S."/>
            <person name="Banfield J.F."/>
        </authorList>
    </citation>
    <scope>NUCLEOTIDE SEQUENCE [LARGE SCALE GENOMIC DNA]</scope>
</reference>
<name>A0A1F7HIS9_9BACT</name>
<comment type="function">
    <text evidence="3">DNA polymerase III is a complex, multichain enzyme responsible for most of the replicative synthesis in bacteria. This DNA polymerase also exhibits 3' to 5' exonuclease activity.</text>
</comment>
<dbReference type="CDD" id="cd00009">
    <property type="entry name" value="AAA"/>
    <property type="match status" value="1"/>
</dbReference>
<comment type="subunit">
    <text evidence="3">DNA polymerase III contains a core (composed of alpha, epsilon and theta chains) that associates with a tau subunit. This core dimerizes to form the POLIII' complex. PolIII' associates with the gamma complex (composed of gamma, delta, delta', psi and chi chains) and with the beta chain to form the complete DNA polymerase III complex.</text>
</comment>
<gene>
    <name evidence="3" type="primary">dnaX</name>
    <name evidence="5" type="ORF">A3F29_03825</name>
</gene>
<evidence type="ECO:0000313" key="5">
    <source>
        <dbReference type="EMBL" id="OGK31120.1"/>
    </source>
</evidence>
<proteinExistence type="inferred from homology"/>
<dbReference type="InterPro" id="IPR012763">
    <property type="entry name" value="DNA_pol_III_sug/sutau_N"/>
</dbReference>
<dbReference type="Gene3D" id="3.40.50.300">
    <property type="entry name" value="P-loop containing nucleotide triphosphate hydrolases"/>
    <property type="match status" value="1"/>
</dbReference>
<evidence type="ECO:0000256" key="2">
    <source>
        <dbReference type="ARBA" id="ARBA00049244"/>
    </source>
</evidence>
<dbReference type="Gene3D" id="1.10.8.60">
    <property type="match status" value="1"/>
</dbReference>
<accession>A0A1F7HIS9</accession>
<dbReference type="Proteomes" id="UP000177199">
    <property type="component" value="Unassembled WGS sequence"/>
</dbReference>
<protein>
    <recommendedName>
        <fullName evidence="3">DNA polymerase III subunit gamma/tau</fullName>
        <ecNumber evidence="3">2.7.7.7</ecNumber>
    </recommendedName>
</protein>
<evidence type="ECO:0000256" key="1">
    <source>
        <dbReference type="ARBA" id="ARBA00022932"/>
    </source>
</evidence>
<dbReference type="GO" id="GO:0006261">
    <property type="term" value="P:DNA-templated DNA replication"/>
    <property type="evidence" value="ECO:0007669"/>
    <property type="project" value="TreeGrafter"/>
</dbReference>
<keyword evidence="3" id="KW-0547">Nucleotide-binding</keyword>
<keyword evidence="3" id="KW-0548">Nucleotidyltransferase</keyword>
<keyword evidence="3" id="KW-0235">DNA replication</keyword>
<dbReference type="PANTHER" id="PTHR11669">
    <property type="entry name" value="REPLICATION FACTOR C / DNA POLYMERASE III GAMMA-TAU SUBUNIT"/>
    <property type="match status" value="1"/>
</dbReference>
<dbReference type="Pfam" id="PF13177">
    <property type="entry name" value="DNA_pol3_delta2"/>
    <property type="match status" value="1"/>
</dbReference>
<sequence length="345" mass="39348">MYYLKYRPQKLEELDNTRAKDTIIKILESPQIPHALLFVGDKGTGKTSTARLFAKSINCLNNKYSNKGKSIEPCNDCKNCKSIDTSTSVDIVEMDAASNRGIEEIRKIIQESAFAPMSNRYRVFIIDEAHMITKEAFNALLKTLEEPPKSVIFILATTNIEKLPKTIISRCSVINFYQAQKDDIHKMLKRIVESEKLILDNKLYDLIAKHSDNSFRDATKILEELVIQEKTSPQEAKEFLGIIGKESLLEVMQEKDLKKTLTWIEEFKSAGGSFKSLIEQVLDDLRIQLLIKNSVVTDIDGLKLKYNLKEISKLIRLFTQAYGELKISPIESIPVEMAVVDFYNN</sequence>
<evidence type="ECO:0000313" key="6">
    <source>
        <dbReference type="Proteomes" id="UP000177199"/>
    </source>
</evidence>
<dbReference type="InterPro" id="IPR027417">
    <property type="entry name" value="P-loop_NTPase"/>
</dbReference>
<dbReference type="SUPFAM" id="SSF52540">
    <property type="entry name" value="P-loop containing nucleoside triphosphate hydrolases"/>
    <property type="match status" value="1"/>
</dbReference>
<dbReference type="InterPro" id="IPR003593">
    <property type="entry name" value="AAA+_ATPase"/>
</dbReference>
<dbReference type="GO" id="GO:0005524">
    <property type="term" value="F:ATP binding"/>
    <property type="evidence" value="ECO:0007669"/>
    <property type="project" value="UniProtKB-KW"/>
</dbReference>